<protein>
    <recommendedName>
        <fullName evidence="2">Rab proteins geranylgeranyltransferase</fullName>
    </recommendedName>
</protein>
<dbReference type="RefSeq" id="XP_064712428.1">
    <property type="nucleotide sequence ID" value="XM_064844568.1"/>
</dbReference>
<dbReference type="Pfam" id="PF00996">
    <property type="entry name" value="GDI"/>
    <property type="match status" value="1"/>
</dbReference>
<dbReference type="GO" id="GO:0005634">
    <property type="term" value="C:nucleus"/>
    <property type="evidence" value="ECO:0007669"/>
    <property type="project" value="TreeGrafter"/>
</dbReference>
<evidence type="ECO:0000256" key="2">
    <source>
        <dbReference type="PIRNR" id="PIRNR037514"/>
    </source>
</evidence>
<dbReference type="GO" id="GO:0005829">
    <property type="term" value="C:cytosol"/>
    <property type="evidence" value="ECO:0007669"/>
    <property type="project" value="TreeGrafter"/>
</dbReference>
<dbReference type="InterPro" id="IPR017230">
    <property type="entry name" value="Mrs6"/>
</dbReference>
<dbReference type="PANTHER" id="PTHR11787">
    <property type="entry name" value="RAB GDP-DISSOCIATION INHIBITOR"/>
    <property type="match status" value="1"/>
</dbReference>
<dbReference type="Gene3D" id="1.10.405.10">
    <property type="entry name" value="Guanine Nucleotide Dissociation Inhibitor, domain 1"/>
    <property type="match status" value="1"/>
</dbReference>
<dbReference type="PANTHER" id="PTHR11787:SF4">
    <property type="entry name" value="CHM, RAB ESCORT PROTEIN 1"/>
    <property type="match status" value="1"/>
</dbReference>
<dbReference type="Gene3D" id="3.50.50.60">
    <property type="entry name" value="FAD/NAD(P)-binding domain"/>
    <property type="match status" value="1"/>
</dbReference>
<dbReference type="GO" id="GO:0016192">
    <property type="term" value="P:vesicle-mediated transport"/>
    <property type="evidence" value="ECO:0007669"/>
    <property type="project" value="TreeGrafter"/>
</dbReference>
<dbReference type="GO" id="GO:0005968">
    <property type="term" value="C:Rab-protein geranylgeranyltransferase complex"/>
    <property type="evidence" value="ECO:0007669"/>
    <property type="project" value="TreeGrafter"/>
</dbReference>
<dbReference type="GO" id="GO:0007264">
    <property type="term" value="P:small GTPase-mediated signal transduction"/>
    <property type="evidence" value="ECO:0007669"/>
    <property type="project" value="UniProtKB-UniRule"/>
</dbReference>
<dbReference type="Gene3D" id="3.30.519.10">
    <property type="entry name" value="Guanine Nucleotide Dissociation Inhibitor, domain 2"/>
    <property type="match status" value="1"/>
</dbReference>
<keyword evidence="4" id="KW-1185">Reference proteome</keyword>
<comment type="similarity">
    <text evidence="1 2">Belongs to the Rab GDI family.</text>
</comment>
<dbReference type="EMBL" id="JAVRRD010000001">
    <property type="protein sequence ID" value="KAK5065104.1"/>
    <property type="molecule type" value="Genomic_DNA"/>
</dbReference>
<name>A0AAV9NTQ2_9EURO</name>
<dbReference type="InterPro" id="IPR036188">
    <property type="entry name" value="FAD/NAD-bd_sf"/>
</dbReference>
<evidence type="ECO:0000256" key="1">
    <source>
        <dbReference type="ARBA" id="ARBA00005593"/>
    </source>
</evidence>
<gene>
    <name evidence="3" type="ORF">LTR84_000940</name>
</gene>
<dbReference type="GO" id="GO:0005092">
    <property type="term" value="F:GDP-dissociation inhibitor activity"/>
    <property type="evidence" value="ECO:0007669"/>
    <property type="project" value="UniProtKB-UniRule"/>
</dbReference>
<evidence type="ECO:0000313" key="3">
    <source>
        <dbReference type="EMBL" id="KAK5065104.1"/>
    </source>
</evidence>
<dbReference type="GeneID" id="89969162"/>
<dbReference type="InterPro" id="IPR018203">
    <property type="entry name" value="GDP_dissociation_inhibitor"/>
</dbReference>
<dbReference type="Proteomes" id="UP001358417">
    <property type="component" value="Unassembled WGS sequence"/>
</dbReference>
<accession>A0AAV9NTQ2</accession>
<dbReference type="PIRSF" id="PIRSF037514">
    <property type="entry name" value="Rab_ger_ger_transf_A_fun"/>
    <property type="match status" value="1"/>
</dbReference>
<proteinExistence type="inferred from homology"/>
<organism evidence="3 4">
    <name type="scientific">Exophiala bonariae</name>
    <dbReference type="NCBI Taxonomy" id="1690606"/>
    <lineage>
        <taxon>Eukaryota</taxon>
        <taxon>Fungi</taxon>
        <taxon>Dikarya</taxon>
        <taxon>Ascomycota</taxon>
        <taxon>Pezizomycotina</taxon>
        <taxon>Eurotiomycetes</taxon>
        <taxon>Chaetothyriomycetidae</taxon>
        <taxon>Chaetothyriales</taxon>
        <taxon>Herpotrichiellaceae</taxon>
        <taxon>Exophiala</taxon>
    </lineage>
</organism>
<dbReference type="PRINTS" id="PR00891">
    <property type="entry name" value="RABGDIREP"/>
</dbReference>
<dbReference type="AlphaFoldDB" id="A0AAV9NTQ2"/>
<reference evidence="3 4" key="1">
    <citation type="submission" date="2023-08" db="EMBL/GenBank/DDBJ databases">
        <title>Black Yeasts Isolated from many extreme environments.</title>
        <authorList>
            <person name="Coleine C."/>
            <person name="Stajich J.E."/>
            <person name="Selbmann L."/>
        </authorList>
    </citation>
    <scope>NUCLEOTIDE SEQUENCE [LARGE SCALE GENOMIC DNA]</scope>
    <source>
        <strain evidence="3 4">CCFEE 5792</strain>
    </source>
</reference>
<dbReference type="SUPFAM" id="SSF51905">
    <property type="entry name" value="FAD/NAD(P)-binding domain"/>
    <property type="match status" value="1"/>
</dbReference>
<evidence type="ECO:0000313" key="4">
    <source>
        <dbReference type="Proteomes" id="UP001358417"/>
    </source>
</evidence>
<comment type="caution">
    <text evidence="3">The sequence shown here is derived from an EMBL/GenBank/DDBJ whole genome shotgun (WGS) entry which is preliminary data.</text>
</comment>
<sequence length="509" mass="54944">MESLSDEVWDVVIAGTSIPQSLLALSLSRSGKKILHVDHHDYYGGEDAGLSLQDVENWILEVNGGHSNTFKDATLTKPPADAGKLAPSRSYTLSLNPQIIYAQSAILPTLVASRVHTQLEFLAVGSLWIHRAGILQKVPSTREDVFNDDTLSMKDKRGLMKFLRYVLQEEDDQGPNDPEDSQISFQEALTSKFKISESLQAPLQALALSPLPPSLTRFDTALARIRRHMRSLGYFGPGFGAVVAKYGGNSELAQVACRSGAVGGFTYLLGNRLEDLKIIKNTTAANITPDVNDEQQNMIEGILPDGTRIISRLVVGGRDDLPNSEGGPSSANSTSAWRSISIVTDPLRNLFPQTADNGPVPAVAIVFADAGATGAETAPIYLQVHSEDTGECPSGQCIIYASIADHSPSAKLRLEKSVTDFLATCGVGTSNVWSLSYAYSGADLSSQAGYTPSEMSAQVTSLAPRPLDIAFSDDVLTSVKDVWKLILGDDAHDDTFLRFEERENESEND</sequence>